<accession>A0AAP0B9N3</accession>
<evidence type="ECO:0000256" key="2">
    <source>
        <dbReference type="PROSITE-ProRule" id="PRU00285"/>
    </source>
</evidence>
<dbReference type="Gene3D" id="2.60.40.790">
    <property type="match status" value="1"/>
</dbReference>
<evidence type="ECO:0000256" key="1">
    <source>
        <dbReference type="ARBA" id="ARBA00023016"/>
    </source>
</evidence>
<gene>
    <name evidence="5" type="primary">HSP18.6</name>
    <name evidence="5" type="ORF">KSP39_PZI015097</name>
</gene>
<dbReference type="PROSITE" id="PS01031">
    <property type="entry name" value="SHSP"/>
    <property type="match status" value="1"/>
</dbReference>
<name>A0AAP0B9N3_9ASPA</name>
<dbReference type="InterPro" id="IPR002068">
    <property type="entry name" value="A-crystallin/Hsp20_dom"/>
</dbReference>
<dbReference type="InterPro" id="IPR008978">
    <property type="entry name" value="HSP20-like_chaperone"/>
</dbReference>
<reference evidence="5 6" key="1">
    <citation type="journal article" date="2022" name="Nat. Plants">
        <title>Genomes of leafy and leafless Platanthera orchids illuminate the evolution of mycoheterotrophy.</title>
        <authorList>
            <person name="Li M.H."/>
            <person name="Liu K.W."/>
            <person name="Li Z."/>
            <person name="Lu H.C."/>
            <person name="Ye Q.L."/>
            <person name="Zhang D."/>
            <person name="Wang J.Y."/>
            <person name="Li Y.F."/>
            <person name="Zhong Z.M."/>
            <person name="Liu X."/>
            <person name="Yu X."/>
            <person name="Liu D.K."/>
            <person name="Tu X.D."/>
            <person name="Liu B."/>
            <person name="Hao Y."/>
            <person name="Liao X.Y."/>
            <person name="Jiang Y.T."/>
            <person name="Sun W.H."/>
            <person name="Chen J."/>
            <person name="Chen Y.Q."/>
            <person name="Ai Y."/>
            <person name="Zhai J.W."/>
            <person name="Wu S.S."/>
            <person name="Zhou Z."/>
            <person name="Hsiao Y.Y."/>
            <person name="Wu W.L."/>
            <person name="Chen Y.Y."/>
            <person name="Lin Y.F."/>
            <person name="Hsu J.L."/>
            <person name="Li C.Y."/>
            <person name="Wang Z.W."/>
            <person name="Zhao X."/>
            <person name="Zhong W.Y."/>
            <person name="Ma X.K."/>
            <person name="Ma L."/>
            <person name="Huang J."/>
            <person name="Chen G.Z."/>
            <person name="Huang M.Z."/>
            <person name="Huang L."/>
            <person name="Peng D.H."/>
            <person name="Luo Y.B."/>
            <person name="Zou S.Q."/>
            <person name="Chen S.P."/>
            <person name="Lan S."/>
            <person name="Tsai W.C."/>
            <person name="Van de Peer Y."/>
            <person name="Liu Z.J."/>
        </authorList>
    </citation>
    <scope>NUCLEOTIDE SEQUENCE [LARGE SCALE GENOMIC DNA]</scope>
    <source>
        <strain evidence="5">Lor287</strain>
    </source>
</reference>
<evidence type="ECO:0000256" key="3">
    <source>
        <dbReference type="RuleBase" id="RU003616"/>
    </source>
</evidence>
<comment type="similarity">
    <text evidence="2 3">Belongs to the small heat shock protein (HSP20) family.</text>
</comment>
<dbReference type="Proteomes" id="UP001418222">
    <property type="component" value="Unassembled WGS sequence"/>
</dbReference>
<keyword evidence="1 5" id="KW-0346">Stress response</keyword>
<comment type="caution">
    <text evidence="5">The sequence shown here is derived from an EMBL/GenBank/DDBJ whole genome shotgun (WGS) entry which is preliminary data.</text>
</comment>
<dbReference type="Pfam" id="PF00011">
    <property type="entry name" value="HSP20"/>
    <property type="match status" value="1"/>
</dbReference>
<evidence type="ECO:0000313" key="6">
    <source>
        <dbReference type="Proteomes" id="UP001418222"/>
    </source>
</evidence>
<dbReference type="InterPro" id="IPR031107">
    <property type="entry name" value="Small_HSP"/>
</dbReference>
<evidence type="ECO:0000313" key="5">
    <source>
        <dbReference type="EMBL" id="KAK8934208.1"/>
    </source>
</evidence>
<protein>
    <submittedName>
        <fullName evidence="5">18.6 kDa class III heat shock protein</fullName>
    </submittedName>
</protein>
<organism evidence="5 6">
    <name type="scientific">Platanthera zijinensis</name>
    <dbReference type="NCBI Taxonomy" id="2320716"/>
    <lineage>
        <taxon>Eukaryota</taxon>
        <taxon>Viridiplantae</taxon>
        <taxon>Streptophyta</taxon>
        <taxon>Embryophyta</taxon>
        <taxon>Tracheophyta</taxon>
        <taxon>Spermatophyta</taxon>
        <taxon>Magnoliopsida</taxon>
        <taxon>Liliopsida</taxon>
        <taxon>Asparagales</taxon>
        <taxon>Orchidaceae</taxon>
        <taxon>Orchidoideae</taxon>
        <taxon>Orchideae</taxon>
        <taxon>Orchidinae</taxon>
        <taxon>Platanthera</taxon>
    </lineage>
</organism>
<dbReference type="PANTHER" id="PTHR11527">
    <property type="entry name" value="HEAT-SHOCK PROTEIN 20 FAMILY MEMBER"/>
    <property type="match status" value="1"/>
</dbReference>
<evidence type="ECO:0000259" key="4">
    <source>
        <dbReference type="PROSITE" id="PS01031"/>
    </source>
</evidence>
<dbReference type="CDD" id="cd06464">
    <property type="entry name" value="ACD_sHsps-like"/>
    <property type="match status" value="1"/>
</dbReference>
<dbReference type="EMBL" id="JBBWWQ010000012">
    <property type="protein sequence ID" value="KAK8934208.1"/>
    <property type="molecule type" value="Genomic_DNA"/>
</dbReference>
<keyword evidence="6" id="KW-1185">Reference proteome</keyword>
<feature type="domain" description="SHSP" evidence="4">
    <location>
        <begin position="44"/>
        <end position="164"/>
    </location>
</feature>
<dbReference type="AlphaFoldDB" id="A0AAP0B9N3"/>
<dbReference type="SUPFAM" id="SSF49764">
    <property type="entry name" value="HSP20-like chaperones"/>
    <property type="match status" value="1"/>
</dbReference>
<proteinExistence type="inferred from homology"/>
<sequence>MSLLDSGISHLLHLPETLERIAALSAALGHDGHSLDVAPAGNASEKGIGSVPVDILETSKNYSFFLDVPGLSKSDIQVTLEEEKLLIIKNNGKRKRENGEEEGCCKYLRMERKAAPKFVRKFRLPGDADSSAITAKCEDGVLTVTVEKLPPPEPKPKRVEVTVA</sequence>